<proteinExistence type="predicted"/>
<gene>
    <name evidence="2" type="ORF">KCV87_23675</name>
</gene>
<dbReference type="Proteomes" id="UP000677152">
    <property type="component" value="Chromosome"/>
</dbReference>
<feature type="compositionally biased region" description="Polar residues" evidence="1">
    <location>
        <begin position="1"/>
        <end position="14"/>
    </location>
</feature>
<reference evidence="2" key="1">
    <citation type="submission" date="2021-04" db="EMBL/GenBank/DDBJ databases">
        <title>Genomic sequence of Actinosynnema pretiosum subsp. pretiosum ATCC 31280 (C-14919).</title>
        <authorList>
            <person name="Bai L."/>
            <person name="Wang X."/>
            <person name="Xiao Y."/>
        </authorList>
    </citation>
    <scope>NUCLEOTIDE SEQUENCE</scope>
    <source>
        <strain evidence="2">ATCC 31280</strain>
    </source>
</reference>
<feature type="region of interest" description="Disordered" evidence="1">
    <location>
        <begin position="1"/>
        <end position="22"/>
    </location>
</feature>
<dbReference type="EMBL" id="CP073249">
    <property type="protein sequence ID" value="QUF02460.1"/>
    <property type="molecule type" value="Genomic_DNA"/>
</dbReference>
<feature type="compositionally biased region" description="Low complexity" evidence="1">
    <location>
        <begin position="79"/>
        <end position="91"/>
    </location>
</feature>
<evidence type="ECO:0000256" key="1">
    <source>
        <dbReference type="SAM" id="MobiDB-lite"/>
    </source>
</evidence>
<name>A0AA45R2G2_9PSEU</name>
<evidence type="ECO:0000313" key="2">
    <source>
        <dbReference type="EMBL" id="QUF02460.1"/>
    </source>
</evidence>
<sequence length="120" mass="11153">MTGTSCGPSPSPRTQAVAGVAARTSAMESGWTGDSGSNQAVFGAGGWVAGCAAKAAVGAGAAGPAEKWPEEVSPEEAGAEGVSAEGLSAEGLSAEGVSPEGVGAAGARPAEGVVVAPGVT</sequence>
<evidence type="ECO:0000313" key="3">
    <source>
        <dbReference type="Proteomes" id="UP000677152"/>
    </source>
</evidence>
<organism evidence="2 3">
    <name type="scientific">Actinosynnema pretiosum subsp. pretiosum</name>
    <dbReference type="NCBI Taxonomy" id="103721"/>
    <lineage>
        <taxon>Bacteria</taxon>
        <taxon>Bacillati</taxon>
        <taxon>Actinomycetota</taxon>
        <taxon>Actinomycetes</taxon>
        <taxon>Pseudonocardiales</taxon>
        <taxon>Pseudonocardiaceae</taxon>
        <taxon>Actinosynnema</taxon>
    </lineage>
</organism>
<protein>
    <submittedName>
        <fullName evidence="2">Uncharacterized protein</fullName>
    </submittedName>
</protein>
<feature type="region of interest" description="Disordered" evidence="1">
    <location>
        <begin position="59"/>
        <end position="120"/>
    </location>
</feature>
<dbReference type="AlphaFoldDB" id="A0AA45R2G2"/>
<accession>A0AA45R2G2</accession>